<dbReference type="InterPro" id="IPR039164">
    <property type="entry name" value="UBR1-like"/>
</dbReference>
<comment type="catalytic activity">
    <reaction evidence="1">
        <text>S-ubiquitinyl-[E2 ubiquitin-conjugating enzyme]-L-cysteine + [acceptor protein]-L-lysine = [E2 ubiquitin-conjugating enzyme]-L-cysteine + N(6)-ubiquitinyl-[acceptor protein]-L-lysine.</text>
        <dbReference type="EC" id="2.3.2.27"/>
    </reaction>
</comment>
<comment type="function">
    <text evidence="1">Ubiquitin ligase protein which is a component of the N-end rule pathway. Recognizes and binds to proteins bearing specific N-terminal residues that are destabilizing according to the N-end rule, leading to their ubiquitination and subsequent degradation.</text>
</comment>
<keyword evidence="1" id="KW-0479">Metal-binding</keyword>
<reference evidence="3" key="1">
    <citation type="submission" date="2025-08" db="UniProtKB">
        <authorList>
            <consortium name="Ensembl"/>
        </authorList>
    </citation>
    <scope>IDENTIFICATION</scope>
</reference>
<dbReference type="InterPro" id="IPR044046">
    <property type="entry name" value="E3_ligase_UBR-like_C"/>
</dbReference>
<dbReference type="Proteomes" id="UP000694388">
    <property type="component" value="Unplaced"/>
</dbReference>
<protein>
    <recommendedName>
        <fullName evidence="1">E3 ubiquitin-protein ligase</fullName>
        <ecNumber evidence="1">2.3.2.27</ecNumber>
    </recommendedName>
</protein>
<keyword evidence="1" id="KW-0808">Transferase</keyword>
<proteinExistence type="inferred from homology"/>
<comment type="similarity">
    <text evidence="1">Belongs to the E3 ubiquitin-protein ligase UBR1-like family.</text>
</comment>
<dbReference type="GO" id="GO:0000151">
    <property type="term" value="C:ubiquitin ligase complex"/>
    <property type="evidence" value="ECO:0007669"/>
    <property type="project" value="TreeGrafter"/>
</dbReference>
<dbReference type="PANTHER" id="PTHR21497">
    <property type="entry name" value="UBIQUITIN LIGASE E3 ALPHA-RELATED"/>
    <property type="match status" value="1"/>
</dbReference>
<keyword evidence="1" id="KW-0862">Zinc</keyword>
<sequence>MLGRKVVLPLVMHFRMLCDGRVNLELEIVHRGGSLVTQGATSSARRSCFSQLFNILALGIRCYRIDMAYNPWVHLTQTRLGADTLSSEVEPFPVPLLFRDPCSLLLLLVLTMPQPLGRDLFGCILQVLFTLVHTQALAALSLCMGPEDRATWSSSTCAQQTSQAMWSQLSIELAVRKSCLPFLRVAALLQHYLYDDDMPSCQSADEEFAVLAVFLALLEVPRSSDKDCHNLTGHCLHWVASSDELVGQWCFEVTTFAASNTSDARTLLSMQCKTWAEPHLLQLPESYNTIFQYYHRRPCHACSKVPKDPALCLVCGAFVCLKGACCKQQNCYECVQHTQLCGAGTGIFLLVNASVVIIIRGPEFCLWGSVYLDAHGEEDRDLRRGKPLFLCAERYRVLEQQWLIHSYDHVNKRWGPHYNGL</sequence>
<reference evidence="3" key="2">
    <citation type="submission" date="2025-09" db="UniProtKB">
        <authorList>
            <consortium name="Ensembl"/>
        </authorList>
    </citation>
    <scope>IDENTIFICATION</scope>
</reference>
<keyword evidence="1" id="KW-0863">Zinc-finger</keyword>
<dbReference type="GO" id="GO:0016567">
    <property type="term" value="P:protein ubiquitination"/>
    <property type="evidence" value="ECO:0007669"/>
    <property type="project" value="UniProtKB-UniRule"/>
</dbReference>
<keyword evidence="1" id="KW-0833">Ubl conjugation pathway</keyword>
<dbReference type="EC" id="2.3.2.27" evidence="1"/>
<evidence type="ECO:0000313" key="3">
    <source>
        <dbReference type="Ensembl" id="ENSEBUP00000003582.1"/>
    </source>
</evidence>
<dbReference type="Ensembl" id="ENSEBUT00000003960.1">
    <property type="protein sequence ID" value="ENSEBUP00000003582.1"/>
    <property type="gene ID" value="ENSEBUG00000002570.1"/>
</dbReference>
<dbReference type="GO" id="GO:0005737">
    <property type="term" value="C:cytoplasm"/>
    <property type="evidence" value="ECO:0007669"/>
    <property type="project" value="TreeGrafter"/>
</dbReference>
<accession>A0A8C4NIX6</accession>
<feature type="domain" description="E3 ubiquitin-protein ligase UBR-like C-terminal" evidence="2">
    <location>
        <begin position="26"/>
        <end position="403"/>
    </location>
</feature>
<dbReference type="GO" id="GO:0008270">
    <property type="term" value="F:zinc ion binding"/>
    <property type="evidence" value="ECO:0007669"/>
    <property type="project" value="UniProtKB-UniRule"/>
</dbReference>
<name>A0A8C4NIX6_EPTBU</name>
<evidence type="ECO:0000256" key="1">
    <source>
        <dbReference type="RuleBase" id="RU366018"/>
    </source>
</evidence>
<dbReference type="AlphaFoldDB" id="A0A8C4NIX6"/>
<dbReference type="PANTHER" id="PTHR21497:SF39">
    <property type="entry name" value="E3 UBIQUITIN-PROTEIN LIGASE UBR3"/>
    <property type="match status" value="1"/>
</dbReference>
<dbReference type="Pfam" id="PF18995">
    <property type="entry name" value="PRT6_C"/>
    <property type="match status" value="1"/>
</dbReference>
<dbReference type="GO" id="GO:0061630">
    <property type="term" value="F:ubiquitin protein ligase activity"/>
    <property type="evidence" value="ECO:0007669"/>
    <property type="project" value="UniProtKB-UniRule"/>
</dbReference>
<organism evidence="3 4">
    <name type="scientific">Eptatretus burgeri</name>
    <name type="common">Inshore hagfish</name>
    <dbReference type="NCBI Taxonomy" id="7764"/>
    <lineage>
        <taxon>Eukaryota</taxon>
        <taxon>Metazoa</taxon>
        <taxon>Chordata</taxon>
        <taxon>Craniata</taxon>
        <taxon>Vertebrata</taxon>
        <taxon>Cyclostomata</taxon>
        <taxon>Myxini</taxon>
        <taxon>Myxiniformes</taxon>
        <taxon>Myxinidae</taxon>
        <taxon>Eptatretinae</taxon>
        <taxon>Eptatretus</taxon>
    </lineage>
</organism>
<keyword evidence="4" id="KW-1185">Reference proteome</keyword>
<comment type="pathway">
    <text evidence="1">Protein modification; protein ubiquitination.</text>
</comment>
<dbReference type="GO" id="GO:0071596">
    <property type="term" value="P:ubiquitin-dependent protein catabolic process via the N-end rule pathway"/>
    <property type="evidence" value="ECO:0007669"/>
    <property type="project" value="UniProtKB-UniRule"/>
</dbReference>
<evidence type="ECO:0000313" key="4">
    <source>
        <dbReference type="Proteomes" id="UP000694388"/>
    </source>
</evidence>
<evidence type="ECO:0000259" key="2">
    <source>
        <dbReference type="Pfam" id="PF18995"/>
    </source>
</evidence>
<dbReference type="GeneTree" id="ENSGT00950000183075"/>
<dbReference type="UniPathway" id="UPA00143"/>